<dbReference type="InterPro" id="IPR024479">
    <property type="entry name" value="DUF3866"/>
</dbReference>
<organism evidence="1 2">
    <name type="scientific">Paenibacillus xerothermodurans</name>
    <dbReference type="NCBI Taxonomy" id="1977292"/>
    <lineage>
        <taxon>Bacteria</taxon>
        <taxon>Bacillati</taxon>
        <taxon>Bacillota</taxon>
        <taxon>Bacilli</taxon>
        <taxon>Bacillales</taxon>
        <taxon>Paenibacillaceae</taxon>
        <taxon>Paenibacillus</taxon>
    </lineage>
</organism>
<name>A0A2W1NTQ9_PAEXE</name>
<dbReference type="RefSeq" id="WP_089199166.1">
    <property type="nucleotide sequence ID" value="NZ_NHRJ02000002.1"/>
</dbReference>
<dbReference type="Proteomes" id="UP000214746">
    <property type="component" value="Unassembled WGS sequence"/>
</dbReference>
<dbReference type="EMBL" id="NHRJ02000002">
    <property type="protein sequence ID" value="PZE22023.1"/>
    <property type="molecule type" value="Genomic_DNA"/>
</dbReference>
<evidence type="ECO:0000313" key="2">
    <source>
        <dbReference type="Proteomes" id="UP000214746"/>
    </source>
</evidence>
<sequence>MLEWKLGTVRNASDECEGVAMQEAEVVLDDGTHATAAHYTDVLPRLVSGDRVLLNTTAVSLGLGTGGIHFVHAILPRTGNPHAAADIFAPRVEAVGTGAVPHGAAGIRLRRTGSQTAYPPKPSGAAKRIARQLPGSTAACGTAAAGSGAADNSAVSDRFANSAIDDRGAQRRHARRDYFTNQGHIMKLRYTSLQRAVLAAEEPASPYHGLFRADPQTLEGMPVLVGELHSMLPAAVCFLRQLAQKHGRQCRIAYIMSDGGALPIAHSRHAAALKKLGWLTGTVTYGHAYGGDVETVNKFTALLAAKHVLQADIAIVAMGPGSVGTSTRLGFSGAEVGEILNAVAQLQGQPVIIPRLSFADPRERHYGISHHTITVLRDIARDGMLIALPQVIAEQHMQHLQQQLALAGLGERHKIQWMRTSSIDETGYILSAYPYAISSMGRPLEQDPVFFAAIEAAAALAWKLAPE</sequence>
<accession>A0A2W1NTQ9</accession>
<keyword evidence="2" id="KW-1185">Reference proteome</keyword>
<dbReference type="AlphaFoldDB" id="A0A2W1NTQ9"/>
<comment type="caution">
    <text evidence="1">The sequence shown here is derived from an EMBL/GenBank/DDBJ whole genome shotgun (WGS) entry which is preliminary data.</text>
</comment>
<dbReference type="OrthoDB" id="3401376at2"/>
<dbReference type="Pfam" id="PF12982">
    <property type="entry name" value="DUF3866"/>
    <property type="match status" value="2"/>
</dbReference>
<proteinExistence type="predicted"/>
<reference evidence="1" key="1">
    <citation type="submission" date="2018-06" db="EMBL/GenBank/DDBJ databases">
        <title>Paenibacillus xerothermodurans sp. nov. an extremely dry heat resistant spore forming bacterium isolated from the soil of Cape Canaveral, Florida.</title>
        <authorList>
            <person name="Seuylemezian A."/>
            <person name="Kaur N."/>
            <person name="Patil P."/>
            <person name="Patil P."/>
            <person name="Mayilraj S."/>
            <person name="Vaishampayan P."/>
        </authorList>
    </citation>
    <scope>NUCLEOTIDE SEQUENCE [LARGE SCALE GENOMIC DNA]</scope>
    <source>
        <strain evidence="1">ATCC 27380</strain>
    </source>
</reference>
<protein>
    <submittedName>
        <fullName evidence="1">DUF3866 family protein</fullName>
    </submittedName>
</protein>
<gene>
    <name evidence="1" type="ORF">CBW46_006405</name>
</gene>
<evidence type="ECO:0000313" key="1">
    <source>
        <dbReference type="EMBL" id="PZE22023.1"/>
    </source>
</evidence>